<organism evidence="1 2">
    <name type="scientific">Phytomonospora endophytica</name>
    <dbReference type="NCBI Taxonomy" id="714109"/>
    <lineage>
        <taxon>Bacteria</taxon>
        <taxon>Bacillati</taxon>
        <taxon>Actinomycetota</taxon>
        <taxon>Actinomycetes</taxon>
        <taxon>Micromonosporales</taxon>
        <taxon>Micromonosporaceae</taxon>
        <taxon>Phytomonospora</taxon>
    </lineage>
</organism>
<dbReference type="InterPro" id="IPR011047">
    <property type="entry name" value="Quinoprotein_ADH-like_sf"/>
</dbReference>
<dbReference type="RefSeq" id="WP_184785335.1">
    <property type="nucleotide sequence ID" value="NZ_BONT01000042.1"/>
</dbReference>
<dbReference type="Proteomes" id="UP000548476">
    <property type="component" value="Unassembled WGS sequence"/>
</dbReference>
<dbReference type="EMBL" id="JACHGT010000001">
    <property type="protein sequence ID" value="MBB6032432.1"/>
    <property type="molecule type" value="Genomic_DNA"/>
</dbReference>
<keyword evidence="2" id="KW-1185">Reference proteome</keyword>
<name>A0A841FFV1_9ACTN</name>
<comment type="caution">
    <text evidence="1">The sequence shown here is derived from an EMBL/GenBank/DDBJ whole genome shotgun (WGS) entry which is preliminary data.</text>
</comment>
<accession>A0A841FFV1</accession>
<dbReference type="SUPFAM" id="SSF50998">
    <property type="entry name" value="Quinoprotein alcohol dehydrogenase-like"/>
    <property type="match status" value="2"/>
</dbReference>
<evidence type="ECO:0000313" key="1">
    <source>
        <dbReference type="EMBL" id="MBB6032432.1"/>
    </source>
</evidence>
<dbReference type="InterPro" id="IPR015943">
    <property type="entry name" value="WD40/YVTN_repeat-like_dom_sf"/>
</dbReference>
<evidence type="ECO:0000313" key="2">
    <source>
        <dbReference type="Proteomes" id="UP000548476"/>
    </source>
</evidence>
<sequence>MRLTLTRVLGDVPFTEIGKPTVVARRGGLVAVGGDLASLYWDGNQSADTLWGRHRLGVYEDGGERCRVLLETDSAIRDLAFHPALPLVAVGTGGYDGGNYFTGELLILDVETSVTVSVTGDDREVRRVRWTNARTLDVLVAPPNDDDFTDARHRSFREVIVRDDWRAPGTHLFGEHRDADSVPTPKAVHETWKSRGQVWAVAPHEGGVLAARDGVVAEKWSADGEPAWSVSHAGGARQLLVDPGGGTALVNVTHRLGDGRDLVARVSLDDGRVLAEFGEGWPVVLSGAEDGSVLLRHTSHREEHPAVLFDPSGRLVTTVELFGCDTVNHPFAVGGAARPLVLVGEPDAPHRNKWVAAVDGEGVGRLFPVEWDAVLDRHLFGGPGVVTGGTLVHAGTVYHGHGLLPGNAFVVARDARTGEARWVHTADVPVTAVDTDGERVYAAFNTGEVVVLALDDGTVLHREELQVRGRPAVALSLAIDGPGRLLAGTVDGRILDLAVVHGS</sequence>
<dbReference type="AlphaFoldDB" id="A0A841FFV1"/>
<reference evidence="1 2" key="1">
    <citation type="submission" date="2020-08" db="EMBL/GenBank/DDBJ databases">
        <title>Genomic Encyclopedia of Type Strains, Phase IV (KMG-IV): sequencing the most valuable type-strain genomes for metagenomic binning, comparative biology and taxonomic classification.</title>
        <authorList>
            <person name="Goeker M."/>
        </authorList>
    </citation>
    <scope>NUCLEOTIDE SEQUENCE [LARGE SCALE GENOMIC DNA]</scope>
    <source>
        <strain evidence="1 2">YIM 65646</strain>
    </source>
</reference>
<protein>
    <submittedName>
        <fullName evidence="1">Outer membrane protein assembly factor BamB</fullName>
    </submittedName>
</protein>
<gene>
    <name evidence="1" type="ORF">HNR73_000274</name>
</gene>
<dbReference type="Gene3D" id="2.130.10.10">
    <property type="entry name" value="YVTN repeat-like/Quinoprotein amine dehydrogenase"/>
    <property type="match status" value="1"/>
</dbReference>
<proteinExistence type="predicted"/>